<sequence>MIPAWCIPKKTTEATATKKGENPVKKKNVLNDGVEDAEKQQDLDETLRMPTGVKKPKKTQK</sequence>
<feature type="compositionally biased region" description="Basic and acidic residues" evidence="1">
    <location>
        <begin position="36"/>
        <end position="47"/>
    </location>
</feature>
<feature type="region of interest" description="Disordered" evidence="1">
    <location>
        <begin position="15"/>
        <end position="61"/>
    </location>
</feature>
<protein>
    <submittedName>
        <fullName evidence="2">Uncharacterized protein</fullName>
    </submittedName>
</protein>
<accession>A0A644Y8J2</accession>
<comment type="caution">
    <text evidence="2">The sequence shown here is derived from an EMBL/GenBank/DDBJ whole genome shotgun (WGS) entry which is preliminary data.</text>
</comment>
<reference evidence="2" key="1">
    <citation type="submission" date="2019-08" db="EMBL/GenBank/DDBJ databases">
        <authorList>
            <person name="Kucharzyk K."/>
            <person name="Murdoch R.W."/>
            <person name="Higgins S."/>
            <person name="Loffler F."/>
        </authorList>
    </citation>
    <scope>NUCLEOTIDE SEQUENCE</scope>
</reference>
<name>A0A644Y8J2_9ZZZZ</name>
<evidence type="ECO:0000256" key="1">
    <source>
        <dbReference type="SAM" id="MobiDB-lite"/>
    </source>
</evidence>
<feature type="compositionally biased region" description="Basic and acidic residues" evidence="1">
    <location>
        <begin position="15"/>
        <end position="24"/>
    </location>
</feature>
<proteinExistence type="predicted"/>
<dbReference type="AlphaFoldDB" id="A0A644Y8J2"/>
<organism evidence="2">
    <name type="scientific">bioreactor metagenome</name>
    <dbReference type="NCBI Taxonomy" id="1076179"/>
    <lineage>
        <taxon>unclassified sequences</taxon>
        <taxon>metagenomes</taxon>
        <taxon>ecological metagenomes</taxon>
    </lineage>
</organism>
<dbReference type="EMBL" id="VSSQ01003910">
    <property type="protein sequence ID" value="MPM22893.1"/>
    <property type="molecule type" value="Genomic_DNA"/>
</dbReference>
<evidence type="ECO:0000313" key="2">
    <source>
        <dbReference type="EMBL" id="MPM22893.1"/>
    </source>
</evidence>
<gene>
    <name evidence="2" type="ORF">SDC9_69353</name>
</gene>